<comment type="caution">
    <text evidence="1">The sequence shown here is derived from an EMBL/GenBank/DDBJ whole genome shotgun (WGS) entry which is preliminary data.</text>
</comment>
<name>A0A1S1HGA0_9SPHN</name>
<organism evidence="1 2">
    <name type="scientific">Edaphosphingomonas haloaromaticamans</name>
    <dbReference type="NCBI Taxonomy" id="653954"/>
    <lineage>
        <taxon>Bacteria</taxon>
        <taxon>Pseudomonadati</taxon>
        <taxon>Pseudomonadota</taxon>
        <taxon>Alphaproteobacteria</taxon>
        <taxon>Sphingomonadales</taxon>
        <taxon>Rhizorhabdaceae</taxon>
        <taxon>Edaphosphingomonas</taxon>
    </lineage>
</organism>
<protein>
    <submittedName>
        <fullName evidence="1">Uncharacterized protein</fullName>
    </submittedName>
</protein>
<proteinExistence type="predicted"/>
<sequence length="29" mass="3547">MRGHEALFRGWFDSEQRLVALEESRLRTR</sequence>
<dbReference type="EMBL" id="MIPT01000001">
    <property type="protein sequence ID" value="OHT21245.1"/>
    <property type="molecule type" value="Genomic_DNA"/>
</dbReference>
<dbReference type="AlphaFoldDB" id="A0A1S1HGA0"/>
<accession>A0A1S1HGA0</accession>
<dbReference type="Proteomes" id="UP000179467">
    <property type="component" value="Unassembled WGS sequence"/>
</dbReference>
<keyword evidence="2" id="KW-1185">Reference proteome</keyword>
<evidence type="ECO:0000313" key="1">
    <source>
        <dbReference type="EMBL" id="OHT21245.1"/>
    </source>
</evidence>
<gene>
    <name evidence="1" type="ORF">BHE75_03251</name>
</gene>
<evidence type="ECO:0000313" key="2">
    <source>
        <dbReference type="Proteomes" id="UP000179467"/>
    </source>
</evidence>
<reference evidence="1 2" key="1">
    <citation type="submission" date="2016-09" db="EMBL/GenBank/DDBJ databases">
        <title>Metabolic pathway, cell adaptation mechanisms and a novel monoxygenase revealed through proteogenomic-transcription analysis of a Sphingomonas haloaromaticamans strain degrading the fungicide ortho-phenylphenol.</title>
        <authorList>
            <person name="Perruchon C."/>
            <person name="Papadopoulou E.S."/>
            <person name="Rousidou C."/>
            <person name="Vasileiadis S."/>
            <person name="Tanou G."/>
            <person name="Amoutzias G."/>
            <person name="Molassiotis A."/>
            <person name="Karpouzas D.G."/>
        </authorList>
    </citation>
    <scope>NUCLEOTIDE SEQUENCE [LARGE SCALE GENOMIC DNA]</scope>
    <source>
        <strain evidence="1 2">P3</strain>
    </source>
</reference>